<evidence type="ECO:0000313" key="11">
    <source>
        <dbReference type="EMBL" id="TDY46653.1"/>
    </source>
</evidence>
<evidence type="ECO:0000256" key="7">
    <source>
        <dbReference type="ARBA" id="ARBA00023306"/>
    </source>
</evidence>
<dbReference type="EMBL" id="SORF01000006">
    <property type="protein sequence ID" value="TDY46653.1"/>
    <property type="molecule type" value="Genomic_DNA"/>
</dbReference>
<evidence type="ECO:0000259" key="10">
    <source>
        <dbReference type="PROSITE" id="PS51779"/>
    </source>
</evidence>
<evidence type="ECO:0000256" key="5">
    <source>
        <dbReference type="ARBA" id="ARBA00022989"/>
    </source>
</evidence>
<comment type="caution">
    <text evidence="11">The sequence shown here is derived from an EMBL/GenBank/DDBJ whole genome shotgun (WGS) entry which is preliminary data.</text>
</comment>
<keyword evidence="7" id="KW-0131">Cell cycle</keyword>
<keyword evidence="3 11" id="KW-0132">Cell division</keyword>
<reference evidence="11 12" key="1">
    <citation type="submission" date="2019-03" db="EMBL/GenBank/DDBJ databases">
        <title>Genomic Encyclopedia of Type Strains, Phase IV (KMG-IV): sequencing the most valuable type-strain genomes for metagenomic binning, comparative biology and taxonomic classification.</title>
        <authorList>
            <person name="Goeker M."/>
        </authorList>
    </citation>
    <scope>NUCLEOTIDE SEQUENCE [LARGE SCALE GENOMIC DNA]</scope>
    <source>
        <strain evidence="11 12">DSM 17974</strain>
    </source>
</reference>
<keyword evidence="2" id="KW-1003">Cell membrane</keyword>
<keyword evidence="5 9" id="KW-1133">Transmembrane helix</keyword>
<dbReference type="Gene3D" id="3.40.50.10960">
    <property type="match status" value="1"/>
</dbReference>
<dbReference type="InterPro" id="IPR005548">
    <property type="entry name" value="Cell_div_FtsQ/DivIB_C"/>
</dbReference>
<proteinExistence type="predicted"/>
<evidence type="ECO:0000313" key="12">
    <source>
        <dbReference type="Proteomes" id="UP000294581"/>
    </source>
</evidence>
<dbReference type="PANTHER" id="PTHR37820">
    <property type="entry name" value="CELL DIVISION PROTEIN DIVIB"/>
    <property type="match status" value="1"/>
</dbReference>
<sequence length="290" mass="30410">MPHRPETAEQRDRRKARNRKIVVGFFVFIGLIVALESPLARVRRIDVKGNTTIAQANVVADSGIELGESLWQVNAKAASARIERRLPMVQSAGVTVDWLHGAVSLALRERQVVAVYADAGSFYELLNNGYVFAAEPPSAGLPYPLVSGSDEHVQVHAMISSNVSTVCRQLAKVPSGELTDVSEFHINGDGTISMYLDNGFVVLADSDSLAGAVNAMQSVVHYFVQKGYKPGTVDLTGQPPYRYTPFANAQASGGAQGASGQQSAGGGGNAVAGANATANGVTSQTGGGIP</sequence>
<evidence type="ECO:0000256" key="4">
    <source>
        <dbReference type="ARBA" id="ARBA00022692"/>
    </source>
</evidence>
<dbReference type="GO" id="GO:0005886">
    <property type="term" value="C:plasma membrane"/>
    <property type="evidence" value="ECO:0007669"/>
    <property type="project" value="TreeGrafter"/>
</dbReference>
<dbReference type="GO" id="GO:0051301">
    <property type="term" value="P:cell division"/>
    <property type="evidence" value="ECO:0007669"/>
    <property type="project" value="UniProtKB-KW"/>
</dbReference>
<protein>
    <submittedName>
        <fullName evidence="11">Cell division protein FtsQ</fullName>
    </submittedName>
</protein>
<evidence type="ECO:0000256" key="1">
    <source>
        <dbReference type="ARBA" id="ARBA00004370"/>
    </source>
</evidence>
<gene>
    <name evidence="11" type="ORF">C7445_10679</name>
</gene>
<dbReference type="OrthoDB" id="2373741at2"/>
<evidence type="ECO:0000256" key="2">
    <source>
        <dbReference type="ARBA" id="ARBA00022475"/>
    </source>
</evidence>
<feature type="transmembrane region" description="Helical" evidence="9">
    <location>
        <begin position="21"/>
        <end position="40"/>
    </location>
</feature>
<name>A0A4R8LQB7_9BACL</name>
<dbReference type="PROSITE" id="PS51779">
    <property type="entry name" value="POTRA"/>
    <property type="match status" value="1"/>
</dbReference>
<dbReference type="Pfam" id="PF03799">
    <property type="entry name" value="FtsQ_DivIB_C"/>
    <property type="match status" value="1"/>
</dbReference>
<feature type="domain" description="POTRA" evidence="10">
    <location>
        <begin position="40"/>
        <end position="110"/>
    </location>
</feature>
<organism evidence="11 12">
    <name type="scientific">Alicyclobacillus sacchari</name>
    <dbReference type="NCBI Taxonomy" id="392010"/>
    <lineage>
        <taxon>Bacteria</taxon>
        <taxon>Bacillati</taxon>
        <taxon>Bacillota</taxon>
        <taxon>Bacilli</taxon>
        <taxon>Bacillales</taxon>
        <taxon>Alicyclobacillaceae</taxon>
        <taxon>Alicyclobacillus</taxon>
    </lineage>
</organism>
<comment type="subcellular location">
    <subcellularLocation>
        <location evidence="1">Membrane</location>
    </subcellularLocation>
</comment>
<dbReference type="InterPro" id="IPR050487">
    <property type="entry name" value="FtsQ_DivIB"/>
</dbReference>
<dbReference type="PANTHER" id="PTHR37820:SF1">
    <property type="entry name" value="CELL DIVISION PROTEIN FTSQ"/>
    <property type="match status" value="1"/>
</dbReference>
<keyword evidence="6 9" id="KW-0472">Membrane</keyword>
<dbReference type="Proteomes" id="UP000294581">
    <property type="component" value="Unassembled WGS sequence"/>
</dbReference>
<feature type="region of interest" description="Disordered" evidence="8">
    <location>
        <begin position="246"/>
        <end position="271"/>
    </location>
</feature>
<dbReference type="Pfam" id="PF08478">
    <property type="entry name" value="POTRA_1"/>
    <property type="match status" value="1"/>
</dbReference>
<dbReference type="AlphaFoldDB" id="A0A4R8LQB7"/>
<evidence type="ECO:0000256" key="9">
    <source>
        <dbReference type="SAM" id="Phobius"/>
    </source>
</evidence>
<evidence type="ECO:0000256" key="6">
    <source>
        <dbReference type="ARBA" id="ARBA00023136"/>
    </source>
</evidence>
<dbReference type="InterPro" id="IPR034746">
    <property type="entry name" value="POTRA"/>
</dbReference>
<keyword evidence="12" id="KW-1185">Reference proteome</keyword>
<evidence type="ECO:0000256" key="8">
    <source>
        <dbReference type="SAM" id="MobiDB-lite"/>
    </source>
</evidence>
<dbReference type="InterPro" id="IPR013685">
    <property type="entry name" value="POTRA_FtsQ_type"/>
</dbReference>
<accession>A0A4R8LQB7</accession>
<evidence type="ECO:0000256" key="3">
    <source>
        <dbReference type="ARBA" id="ARBA00022618"/>
    </source>
</evidence>
<dbReference type="RefSeq" id="WP_134159519.1">
    <property type="nucleotide sequence ID" value="NZ_SORF01000006.1"/>
</dbReference>
<feature type="compositionally biased region" description="Low complexity" evidence="8">
    <location>
        <begin position="247"/>
        <end position="262"/>
    </location>
</feature>
<keyword evidence="4 9" id="KW-0812">Transmembrane</keyword>